<dbReference type="OrthoDB" id="5372011at2759"/>
<dbReference type="AlphaFoldDB" id="A0A2C5X412"/>
<evidence type="ECO:0000313" key="3">
    <source>
        <dbReference type="Proteomes" id="UP000222788"/>
    </source>
</evidence>
<dbReference type="Proteomes" id="UP000222788">
    <property type="component" value="Unassembled WGS sequence"/>
</dbReference>
<evidence type="ECO:0000313" key="2">
    <source>
        <dbReference type="EMBL" id="PHH55779.1"/>
    </source>
</evidence>
<evidence type="ECO:0000256" key="1">
    <source>
        <dbReference type="SAM" id="MobiDB-lite"/>
    </source>
</evidence>
<reference evidence="2 3" key="1">
    <citation type="journal article" date="2013" name="Fungal Biol.">
        <title>Analysis of microsatellite markers in the genome of the plant pathogen Ceratocystis fimbriata.</title>
        <authorList>
            <person name="Simpson M.C."/>
            <person name="Wilken P.M."/>
            <person name="Coetzee M.P."/>
            <person name="Wingfield M.J."/>
            <person name="Wingfield B.D."/>
        </authorList>
    </citation>
    <scope>NUCLEOTIDE SEQUENCE [LARGE SCALE GENOMIC DNA]</scope>
    <source>
        <strain evidence="2 3">CBS 114723</strain>
    </source>
</reference>
<comment type="caution">
    <text evidence="2">The sequence shown here is derived from an EMBL/GenBank/DDBJ whole genome shotgun (WGS) entry which is preliminary data.</text>
</comment>
<feature type="region of interest" description="Disordered" evidence="1">
    <location>
        <begin position="37"/>
        <end position="61"/>
    </location>
</feature>
<gene>
    <name evidence="2" type="ORF">CFIMG_000266RA</name>
</gene>
<dbReference type="EMBL" id="APWK03000008">
    <property type="protein sequence ID" value="PHH55779.1"/>
    <property type="molecule type" value="Genomic_DNA"/>
</dbReference>
<name>A0A2C5X412_9PEZI</name>
<feature type="region of interest" description="Disordered" evidence="1">
    <location>
        <begin position="96"/>
        <end position="118"/>
    </location>
</feature>
<protein>
    <submittedName>
        <fullName evidence="2">Uncharacterized protein</fullName>
    </submittedName>
</protein>
<proteinExistence type="predicted"/>
<reference evidence="2 3" key="2">
    <citation type="journal article" date="2013" name="IMA Fungus">
        <title>IMA Genome-F 1: Ceratocystis fimbriata: Draft nuclear genome sequence for the plant pathogen, Ceratocystis fimbriata.</title>
        <authorList>
            <person name="Wilken P.M."/>
            <person name="Steenkamp E.T."/>
            <person name="Wingfield M.J."/>
            <person name="de Beer Z.W."/>
            <person name="Wingfield B.D."/>
        </authorList>
    </citation>
    <scope>NUCLEOTIDE SEQUENCE [LARGE SCALE GENOMIC DNA]</scope>
    <source>
        <strain evidence="2 3">CBS 114723</strain>
    </source>
</reference>
<accession>A0A2C5X412</accession>
<keyword evidence="3" id="KW-1185">Reference proteome</keyword>
<sequence length="171" mass="19371">MNNHGYYAFSSANANVSGNASANYNNDITQPTSSSALNRILHPHPQPPVPQYSGPVFNSEPEEVPPNPFTHTQYLYPAPLSFTPHVADEDDHTYQTQNGEIASEDEPHRRRPEKRKTGEWQKMAYHRERAAKILQDPELLFMYSESRQESLAGTRLHYMRLAAGYSVDGNL</sequence>
<organism evidence="2 3">
    <name type="scientific">Ceratocystis fimbriata CBS 114723</name>
    <dbReference type="NCBI Taxonomy" id="1035309"/>
    <lineage>
        <taxon>Eukaryota</taxon>
        <taxon>Fungi</taxon>
        <taxon>Dikarya</taxon>
        <taxon>Ascomycota</taxon>
        <taxon>Pezizomycotina</taxon>
        <taxon>Sordariomycetes</taxon>
        <taxon>Hypocreomycetidae</taxon>
        <taxon>Microascales</taxon>
        <taxon>Ceratocystidaceae</taxon>
        <taxon>Ceratocystis</taxon>
    </lineage>
</organism>